<evidence type="ECO:0000256" key="2">
    <source>
        <dbReference type="ARBA" id="ARBA00006997"/>
    </source>
</evidence>
<dbReference type="GO" id="GO:0005829">
    <property type="term" value="C:cytosol"/>
    <property type="evidence" value="ECO:0007669"/>
    <property type="project" value="TreeGrafter"/>
</dbReference>
<dbReference type="GO" id="GO:0009423">
    <property type="term" value="P:chorismate biosynthetic process"/>
    <property type="evidence" value="ECO:0007669"/>
    <property type="project" value="UniProtKB-UniRule"/>
</dbReference>
<evidence type="ECO:0000256" key="5">
    <source>
        <dbReference type="ARBA" id="ARBA00022679"/>
    </source>
</evidence>
<comment type="subunit">
    <text evidence="11">Monomer.</text>
</comment>
<accession>A0A430B7T1</accession>
<reference evidence="12 13" key="1">
    <citation type="submission" date="2017-05" db="EMBL/GenBank/DDBJ databases">
        <title>Vagococcus spp. assemblies.</title>
        <authorList>
            <person name="Gulvik C.A."/>
        </authorList>
    </citation>
    <scope>NUCLEOTIDE SEQUENCE [LARGE SCALE GENOMIC DNA]</scope>
    <source>
        <strain evidence="12 13">SS1714</strain>
    </source>
</reference>
<feature type="binding site" evidence="11">
    <location>
        <begin position="11"/>
        <end position="16"/>
    </location>
    <ligand>
        <name>ATP</name>
        <dbReference type="ChEBI" id="CHEBI:30616"/>
    </ligand>
</feature>
<evidence type="ECO:0000256" key="4">
    <source>
        <dbReference type="ARBA" id="ARBA00022605"/>
    </source>
</evidence>
<keyword evidence="5 11" id="KW-0808">Transferase</keyword>
<keyword evidence="4 11" id="KW-0028">Amino-acid biosynthesis</keyword>
<comment type="cofactor">
    <cofactor evidence="11">
        <name>Mg(2+)</name>
        <dbReference type="ChEBI" id="CHEBI:18420"/>
    </cofactor>
    <text evidence="11">Binds 1 Mg(2+) ion per subunit.</text>
</comment>
<feature type="binding site" evidence="11">
    <location>
        <position position="57"/>
    </location>
    <ligand>
        <name>substrate</name>
    </ligand>
</feature>
<comment type="function">
    <text evidence="11">Catalyzes the specific phosphorylation of the 3-hydroxyl group of shikimic acid using ATP as a cosubstrate.</text>
</comment>
<keyword evidence="13" id="KW-1185">Reference proteome</keyword>
<keyword evidence="6 11" id="KW-0547">Nucleotide-binding</keyword>
<dbReference type="GO" id="GO:0000287">
    <property type="term" value="F:magnesium ion binding"/>
    <property type="evidence" value="ECO:0007669"/>
    <property type="project" value="UniProtKB-UniRule"/>
</dbReference>
<keyword evidence="11" id="KW-0963">Cytoplasm</keyword>
<evidence type="ECO:0000256" key="3">
    <source>
        <dbReference type="ARBA" id="ARBA00012154"/>
    </source>
</evidence>
<dbReference type="CDD" id="cd00464">
    <property type="entry name" value="SK"/>
    <property type="match status" value="1"/>
</dbReference>
<feature type="binding site" evidence="11">
    <location>
        <position position="78"/>
    </location>
    <ligand>
        <name>substrate</name>
    </ligand>
</feature>
<keyword evidence="7 11" id="KW-0418">Kinase</keyword>
<dbReference type="EMBL" id="NGKB01000002">
    <property type="protein sequence ID" value="RSU16307.1"/>
    <property type="molecule type" value="Genomic_DNA"/>
</dbReference>
<name>A0A430B7T1_9ENTE</name>
<dbReference type="Proteomes" id="UP000288028">
    <property type="component" value="Unassembled WGS sequence"/>
</dbReference>
<comment type="catalytic activity">
    <reaction evidence="10 11">
        <text>shikimate + ATP = 3-phosphoshikimate + ADP + H(+)</text>
        <dbReference type="Rhea" id="RHEA:13121"/>
        <dbReference type="ChEBI" id="CHEBI:15378"/>
        <dbReference type="ChEBI" id="CHEBI:30616"/>
        <dbReference type="ChEBI" id="CHEBI:36208"/>
        <dbReference type="ChEBI" id="CHEBI:145989"/>
        <dbReference type="ChEBI" id="CHEBI:456216"/>
        <dbReference type="EC" id="2.7.1.71"/>
    </reaction>
</comment>
<dbReference type="PANTHER" id="PTHR21087">
    <property type="entry name" value="SHIKIMATE KINASE"/>
    <property type="match status" value="1"/>
</dbReference>
<comment type="pathway">
    <text evidence="1 11">Metabolic intermediate biosynthesis; chorismate biosynthesis; chorismate from D-erythrose 4-phosphate and phosphoenolpyruvate: step 5/7.</text>
</comment>
<sequence>MKQLTLIGFMGSGKSTTGQMLSKELGIPLLELDQMIEEETKMSIPDIFDLKGEAYFRELEHIVLIKSLNSRGVIATGGGILTNSKNVEQLKSTRNVIYLKGKDSTLIERIKNDSVNKRPLADTSTELEITKRLENRVNQYEEVADIIIEIENKSISEITLEIMNQLEEMKE</sequence>
<evidence type="ECO:0000313" key="12">
    <source>
        <dbReference type="EMBL" id="RSU16307.1"/>
    </source>
</evidence>
<comment type="caution">
    <text evidence="11">Lacks conserved residue(s) required for the propagation of feature annotation.</text>
</comment>
<comment type="similarity">
    <text evidence="2 11">Belongs to the shikimate kinase family.</text>
</comment>
<dbReference type="GO" id="GO:0008652">
    <property type="term" value="P:amino acid biosynthetic process"/>
    <property type="evidence" value="ECO:0007669"/>
    <property type="project" value="UniProtKB-KW"/>
</dbReference>
<dbReference type="UniPathway" id="UPA00053">
    <property type="reaction ID" value="UER00088"/>
</dbReference>
<evidence type="ECO:0000256" key="6">
    <source>
        <dbReference type="ARBA" id="ARBA00022741"/>
    </source>
</evidence>
<protein>
    <recommendedName>
        <fullName evidence="3 11">Shikimate kinase</fullName>
        <shortName evidence="11">SK</shortName>
        <ecNumber evidence="3 11">2.7.1.71</ecNumber>
    </recommendedName>
</protein>
<dbReference type="InterPro" id="IPR023000">
    <property type="entry name" value="Shikimate_kinase_CS"/>
</dbReference>
<dbReference type="InterPro" id="IPR027417">
    <property type="entry name" value="P-loop_NTPase"/>
</dbReference>
<dbReference type="SUPFAM" id="SSF52540">
    <property type="entry name" value="P-loop containing nucleoside triphosphate hydrolases"/>
    <property type="match status" value="1"/>
</dbReference>
<dbReference type="Pfam" id="PF01202">
    <property type="entry name" value="SKI"/>
    <property type="match status" value="1"/>
</dbReference>
<dbReference type="Gene3D" id="3.40.50.300">
    <property type="entry name" value="P-loop containing nucleotide triphosphate hydrolases"/>
    <property type="match status" value="1"/>
</dbReference>
<dbReference type="PANTHER" id="PTHR21087:SF16">
    <property type="entry name" value="SHIKIMATE KINASE 1, CHLOROPLASTIC"/>
    <property type="match status" value="1"/>
</dbReference>
<dbReference type="HAMAP" id="MF_00109">
    <property type="entry name" value="Shikimate_kinase"/>
    <property type="match status" value="1"/>
</dbReference>
<keyword evidence="8 11" id="KW-0067">ATP-binding</keyword>
<dbReference type="AlphaFoldDB" id="A0A430B7T1"/>
<comment type="caution">
    <text evidence="12">The sequence shown here is derived from an EMBL/GenBank/DDBJ whole genome shotgun (WGS) entry which is preliminary data.</text>
</comment>
<dbReference type="GeneID" id="95580604"/>
<evidence type="ECO:0000313" key="13">
    <source>
        <dbReference type="Proteomes" id="UP000288028"/>
    </source>
</evidence>
<comment type="subcellular location">
    <subcellularLocation>
        <location evidence="11">Cytoplasm</location>
    </subcellularLocation>
</comment>
<dbReference type="GO" id="GO:0005524">
    <property type="term" value="F:ATP binding"/>
    <property type="evidence" value="ECO:0007669"/>
    <property type="project" value="UniProtKB-UniRule"/>
</dbReference>
<feature type="binding site" evidence="11">
    <location>
        <position position="136"/>
    </location>
    <ligand>
        <name>substrate</name>
    </ligand>
</feature>
<feature type="binding site" evidence="11">
    <location>
        <position position="15"/>
    </location>
    <ligand>
        <name>Mg(2+)</name>
        <dbReference type="ChEBI" id="CHEBI:18420"/>
    </ligand>
</feature>
<keyword evidence="9 11" id="KW-0057">Aromatic amino acid biosynthesis</keyword>
<dbReference type="GO" id="GO:0004765">
    <property type="term" value="F:shikimate kinase activity"/>
    <property type="evidence" value="ECO:0007669"/>
    <property type="project" value="UniProtKB-UniRule"/>
</dbReference>
<dbReference type="InterPro" id="IPR000623">
    <property type="entry name" value="Shikimate_kinase/TSH1"/>
</dbReference>
<dbReference type="GO" id="GO:0009073">
    <property type="term" value="P:aromatic amino acid family biosynthetic process"/>
    <property type="evidence" value="ECO:0007669"/>
    <property type="project" value="UniProtKB-KW"/>
</dbReference>
<feature type="binding site" evidence="11">
    <location>
        <position position="118"/>
    </location>
    <ligand>
        <name>ATP</name>
        <dbReference type="ChEBI" id="CHEBI:30616"/>
    </ligand>
</feature>
<organism evidence="12 13">
    <name type="scientific">Vagococcus carniphilus</name>
    <dbReference type="NCBI Taxonomy" id="218144"/>
    <lineage>
        <taxon>Bacteria</taxon>
        <taxon>Bacillati</taxon>
        <taxon>Bacillota</taxon>
        <taxon>Bacilli</taxon>
        <taxon>Lactobacillales</taxon>
        <taxon>Enterococcaceae</taxon>
        <taxon>Vagococcus</taxon>
    </lineage>
</organism>
<feature type="binding site" evidence="11">
    <location>
        <position position="33"/>
    </location>
    <ligand>
        <name>substrate</name>
    </ligand>
</feature>
<evidence type="ECO:0000256" key="8">
    <source>
        <dbReference type="ARBA" id="ARBA00022840"/>
    </source>
</evidence>
<dbReference type="RefSeq" id="WP_126791359.1">
    <property type="nucleotide sequence ID" value="NZ_CP060720.1"/>
</dbReference>
<evidence type="ECO:0000256" key="10">
    <source>
        <dbReference type="ARBA" id="ARBA00048567"/>
    </source>
</evidence>
<dbReference type="EC" id="2.7.1.71" evidence="3 11"/>
<dbReference type="PROSITE" id="PS01128">
    <property type="entry name" value="SHIKIMATE_KINASE"/>
    <property type="match status" value="1"/>
</dbReference>
<keyword evidence="11" id="KW-0460">Magnesium</keyword>
<evidence type="ECO:0000256" key="11">
    <source>
        <dbReference type="HAMAP-Rule" id="MF_00109"/>
    </source>
</evidence>
<evidence type="ECO:0000256" key="7">
    <source>
        <dbReference type="ARBA" id="ARBA00022777"/>
    </source>
</evidence>
<dbReference type="OrthoDB" id="9800332at2"/>
<proteinExistence type="inferred from homology"/>
<keyword evidence="11" id="KW-0479">Metal-binding</keyword>
<evidence type="ECO:0000256" key="9">
    <source>
        <dbReference type="ARBA" id="ARBA00023141"/>
    </source>
</evidence>
<dbReference type="InterPro" id="IPR031322">
    <property type="entry name" value="Shikimate/glucono_kinase"/>
</dbReference>
<evidence type="ECO:0000256" key="1">
    <source>
        <dbReference type="ARBA" id="ARBA00004842"/>
    </source>
</evidence>
<dbReference type="PRINTS" id="PR01100">
    <property type="entry name" value="SHIKIMTKNASE"/>
</dbReference>
<gene>
    <name evidence="11" type="primary">aroK</name>
    <name evidence="12" type="ORF">CBF28_01915</name>
</gene>